<keyword evidence="3" id="KW-1185">Reference proteome</keyword>
<dbReference type="RefSeq" id="WP_377393375.1">
    <property type="nucleotide sequence ID" value="NZ_JBHUIX010000020.1"/>
</dbReference>
<comment type="caution">
    <text evidence="2">The sequence shown here is derived from an EMBL/GenBank/DDBJ whole genome shotgun (WGS) entry which is preliminary data.</text>
</comment>
<keyword evidence="1" id="KW-0732">Signal</keyword>
<protein>
    <submittedName>
        <fullName evidence="2">Uncharacterized protein</fullName>
    </submittedName>
</protein>
<dbReference type="EMBL" id="JBHUIX010000020">
    <property type="protein sequence ID" value="MFD2175822.1"/>
    <property type="molecule type" value="Genomic_DNA"/>
</dbReference>
<sequence length="101" mass="9867">MKRAFVLVVLAGLIGGSAAYADVKKCPPGQSVAPSGQCECDDPNTVKKDDGKCGPIITLPNGDLPVNQATNLVFFAPLGALAIAALAGSGGGGGAANSTTP</sequence>
<accession>A0ABW5ABX6</accession>
<evidence type="ECO:0000256" key="1">
    <source>
        <dbReference type="SAM" id="SignalP"/>
    </source>
</evidence>
<feature type="chain" id="PRO_5045182975" evidence="1">
    <location>
        <begin position="22"/>
        <end position="101"/>
    </location>
</feature>
<name>A0ABW5ABX6_9RHOB</name>
<feature type="signal peptide" evidence="1">
    <location>
        <begin position="1"/>
        <end position="21"/>
    </location>
</feature>
<gene>
    <name evidence="2" type="ORF">ACFSM0_17145</name>
</gene>
<evidence type="ECO:0000313" key="3">
    <source>
        <dbReference type="Proteomes" id="UP001597413"/>
    </source>
</evidence>
<proteinExistence type="predicted"/>
<dbReference type="Proteomes" id="UP001597413">
    <property type="component" value="Unassembled WGS sequence"/>
</dbReference>
<evidence type="ECO:0000313" key="2">
    <source>
        <dbReference type="EMBL" id="MFD2175822.1"/>
    </source>
</evidence>
<organism evidence="2 3">
    <name type="scientific">Rhodobacter lacus</name>
    <dbReference type="NCBI Taxonomy" id="1641972"/>
    <lineage>
        <taxon>Bacteria</taxon>
        <taxon>Pseudomonadati</taxon>
        <taxon>Pseudomonadota</taxon>
        <taxon>Alphaproteobacteria</taxon>
        <taxon>Rhodobacterales</taxon>
        <taxon>Rhodobacter group</taxon>
        <taxon>Rhodobacter</taxon>
    </lineage>
</organism>
<reference evidence="3" key="1">
    <citation type="journal article" date="2019" name="Int. J. Syst. Evol. Microbiol.">
        <title>The Global Catalogue of Microorganisms (GCM) 10K type strain sequencing project: providing services to taxonomists for standard genome sequencing and annotation.</title>
        <authorList>
            <consortium name="The Broad Institute Genomics Platform"/>
            <consortium name="The Broad Institute Genome Sequencing Center for Infectious Disease"/>
            <person name="Wu L."/>
            <person name="Ma J."/>
        </authorList>
    </citation>
    <scope>NUCLEOTIDE SEQUENCE [LARGE SCALE GENOMIC DNA]</scope>
    <source>
        <strain evidence="3">CCUG 55131</strain>
    </source>
</reference>